<dbReference type="SUPFAM" id="SSF46785">
    <property type="entry name" value="Winged helix' DNA-binding domain"/>
    <property type="match status" value="1"/>
</dbReference>
<dbReference type="SUPFAM" id="SSF52540">
    <property type="entry name" value="P-loop containing nucleoside triphosphate hydrolases"/>
    <property type="match status" value="1"/>
</dbReference>
<dbReference type="InterPro" id="IPR027417">
    <property type="entry name" value="P-loop_NTPase"/>
</dbReference>
<dbReference type="InterPro" id="IPR004256">
    <property type="entry name" value="DUF234"/>
</dbReference>
<feature type="domain" description="ATPase" evidence="1">
    <location>
        <begin position="2"/>
        <end position="195"/>
    </location>
</feature>
<dbReference type="GO" id="GO:0005524">
    <property type="term" value="F:ATP binding"/>
    <property type="evidence" value="ECO:0007669"/>
    <property type="project" value="InterPro"/>
</dbReference>
<dbReference type="InterPro" id="IPR011579">
    <property type="entry name" value="ATPase_dom"/>
</dbReference>
<dbReference type="PANTHER" id="PTHR34704">
    <property type="entry name" value="ATPASE"/>
    <property type="match status" value="1"/>
</dbReference>
<evidence type="ECO:0000259" key="2">
    <source>
        <dbReference type="Pfam" id="PF03008"/>
    </source>
</evidence>
<dbReference type="Pfam" id="PF03008">
    <property type="entry name" value="DUF234"/>
    <property type="match status" value="1"/>
</dbReference>
<gene>
    <name evidence="3" type="ordered locus">Arcve_0467</name>
</gene>
<feature type="domain" description="DUF234" evidence="2">
    <location>
        <begin position="300"/>
        <end position="388"/>
    </location>
</feature>
<dbReference type="eggNOG" id="arCOG03166">
    <property type="taxonomic scope" value="Archaea"/>
</dbReference>
<reference evidence="3 4" key="1">
    <citation type="submission" date="2011-03" db="EMBL/GenBank/DDBJ databases">
        <title>The complete genome of Archaeoglobus veneficus SNP6.</title>
        <authorList>
            <consortium name="US DOE Joint Genome Institute (JGI-PGF)"/>
            <person name="Lucas S."/>
            <person name="Copeland A."/>
            <person name="Lapidus A."/>
            <person name="Bruce D."/>
            <person name="Goodwin L."/>
            <person name="Pitluck S."/>
            <person name="Kyrpides N."/>
            <person name="Mavromatis K."/>
            <person name="Pagani I."/>
            <person name="Ivanova N."/>
            <person name="Mikhailova N."/>
            <person name="Lu M."/>
            <person name="Detter J.C."/>
            <person name="Tapia R."/>
            <person name="Han C."/>
            <person name="Land M."/>
            <person name="Hauser L."/>
            <person name="Markowitz V."/>
            <person name="Cheng J.-F."/>
            <person name="Hugenholtz P."/>
            <person name="Woyke T."/>
            <person name="Wu D."/>
            <person name="Spring S."/>
            <person name="Brambilla E."/>
            <person name="Klenk H.-P."/>
            <person name="Eisen J.A."/>
        </authorList>
    </citation>
    <scope>NUCLEOTIDE SEQUENCE [LARGE SCALE GENOMIC DNA]</scope>
    <source>
        <strain>SNP6</strain>
    </source>
</reference>
<protein>
    <submittedName>
        <fullName evidence="3">ATPase</fullName>
    </submittedName>
</protein>
<dbReference type="STRING" id="693661.Arcve_0467"/>
<dbReference type="AlphaFoldDB" id="F2KPZ2"/>
<name>F2KPZ2_ARCVS</name>
<evidence type="ECO:0000259" key="1">
    <source>
        <dbReference type="Pfam" id="PF01637"/>
    </source>
</evidence>
<dbReference type="KEGG" id="ave:Arcve_0467"/>
<dbReference type="Gene3D" id="1.10.10.10">
    <property type="entry name" value="Winged helix-like DNA-binding domain superfamily/Winged helix DNA-binding domain"/>
    <property type="match status" value="1"/>
</dbReference>
<sequence>MFVNRTFELDFLRQRYESGRAELIVVYGRRRVGKTRLLQEFVKDKKHIYLIADVSENILDSFSRVVSRQYRFVRFDNWDDFFEFLSAVDERVVVVLDEFQYLYKVDKAFPTILQRWWEVLRNSKIMMILCGSTISTIYKISLGYGSALYGRKTAELEVKPLKFADIKEFFPNYSARELVEVYAVLGGVPRYLEEFEDTDIMTNIKNKILSRTSFLYNEPMNLLFEEFKDYSRYFAILNAIAEGATRFGEISDKSRVPQNKLPKYLMTLEQIGIIKRTIPVTEKKSRRAIYRIADNFYRFWFRYVYPNRSFLEMNEIDYVLDLIKDQFNAFVGQAFEDVAAEFLVSRLRCPVGRWWYKDVEIDLVGLGKETYFFEVKWKDLSYGEAARILRELEEKPKKLELAGKRNMD</sequence>
<evidence type="ECO:0000313" key="4">
    <source>
        <dbReference type="Proteomes" id="UP000008136"/>
    </source>
</evidence>
<dbReference type="InterPro" id="IPR036390">
    <property type="entry name" value="WH_DNA-bd_sf"/>
</dbReference>
<dbReference type="EMBL" id="CP002588">
    <property type="protein sequence ID" value="AEA46499.1"/>
    <property type="molecule type" value="Genomic_DNA"/>
</dbReference>
<accession>F2KPZ2</accession>
<dbReference type="InterPro" id="IPR036388">
    <property type="entry name" value="WH-like_DNA-bd_sf"/>
</dbReference>
<dbReference type="Proteomes" id="UP000008136">
    <property type="component" value="Chromosome"/>
</dbReference>
<dbReference type="Gene3D" id="3.40.50.300">
    <property type="entry name" value="P-loop containing nucleotide triphosphate hydrolases"/>
    <property type="match status" value="1"/>
</dbReference>
<evidence type="ECO:0000313" key="3">
    <source>
        <dbReference type="EMBL" id="AEA46499.1"/>
    </source>
</evidence>
<organism evidence="3 4">
    <name type="scientific">Archaeoglobus veneficus (strain DSM 11195 / SNP6)</name>
    <dbReference type="NCBI Taxonomy" id="693661"/>
    <lineage>
        <taxon>Archaea</taxon>
        <taxon>Methanobacteriati</taxon>
        <taxon>Methanobacteriota</taxon>
        <taxon>Archaeoglobi</taxon>
        <taxon>Archaeoglobales</taxon>
        <taxon>Archaeoglobaceae</taxon>
        <taxon>Archaeoglobus</taxon>
    </lineage>
</organism>
<dbReference type="Pfam" id="PF01637">
    <property type="entry name" value="ATPase_2"/>
    <property type="match status" value="1"/>
</dbReference>
<keyword evidence="4" id="KW-1185">Reference proteome</keyword>
<dbReference type="HOGENOM" id="CLU_041137_3_0_2"/>
<dbReference type="PANTHER" id="PTHR34704:SF1">
    <property type="entry name" value="ATPASE"/>
    <property type="match status" value="1"/>
</dbReference>
<proteinExistence type="predicted"/>